<dbReference type="PROSITE" id="PS50293">
    <property type="entry name" value="TPR_REGION"/>
    <property type="match status" value="2"/>
</dbReference>
<evidence type="ECO:0000259" key="6">
    <source>
        <dbReference type="Pfam" id="PF23914"/>
    </source>
</evidence>
<feature type="compositionally biased region" description="Low complexity" evidence="4">
    <location>
        <begin position="77"/>
        <end position="90"/>
    </location>
</feature>
<accession>A0A212JT96</accession>
<evidence type="ECO:0000256" key="4">
    <source>
        <dbReference type="SAM" id="MobiDB-lite"/>
    </source>
</evidence>
<keyword evidence="2 3" id="KW-0802">TPR repeat</keyword>
<keyword evidence="5" id="KW-0472">Membrane</keyword>
<dbReference type="PROSITE" id="PS50005">
    <property type="entry name" value="TPR"/>
    <property type="match status" value="2"/>
</dbReference>
<organism evidence="7">
    <name type="scientific">uncultured Desulfovibrio sp</name>
    <dbReference type="NCBI Taxonomy" id="167968"/>
    <lineage>
        <taxon>Bacteria</taxon>
        <taxon>Pseudomonadati</taxon>
        <taxon>Thermodesulfobacteriota</taxon>
        <taxon>Desulfovibrionia</taxon>
        <taxon>Desulfovibrionales</taxon>
        <taxon>Desulfovibrionaceae</taxon>
        <taxon>Desulfovibrio</taxon>
        <taxon>environmental samples</taxon>
    </lineage>
</organism>
<proteinExistence type="predicted"/>
<dbReference type="Gene3D" id="1.25.40.10">
    <property type="entry name" value="Tetratricopeptide repeat domain"/>
    <property type="match status" value="2"/>
</dbReference>
<reference evidence="7" key="1">
    <citation type="submission" date="2016-04" db="EMBL/GenBank/DDBJ databases">
        <authorList>
            <person name="Evans L.H."/>
            <person name="Alamgir A."/>
            <person name="Owens N."/>
            <person name="Weber N.D."/>
            <person name="Virtaneva K."/>
            <person name="Barbian K."/>
            <person name="Babar A."/>
            <person name="Rosenke K."/>
        </authorList>
    </citation>
    <scope>NUCLEOTIDE SEQUENCE</scope>
    <source>
        <strain evidence="7">92-2</strain>
    </source>
</reference>
<dbReference type="SMART" id="SM00028">
    <property type="entry name" value="TPR"/>
    <property type="match status" value="3"/>
</dbReference>
<feature type="transmembrane region" description="Helical" evidence="5">
    <location>
        <begin position="48"/>
        <end position="71"/>
    </location>
</feature>
<feature type="compositionally biased region" description="Polar residues" evidence="4">
    <location>
        <begin position="91"/>
        <end position="103"/>
    </location>
</feature>
<evidence type="ECO:0000256" key="1">
    <source>
        <dbReference type="ARBA" id="ARBA00022737"/>
    </source>
</evidence>
<dbReference type="PANTHER" id="PTHR44227:SF3">
    <property type="entry name" value="PROTEIN O-MANNOSYL-TRANSFERASE TMTC4"/>
    <property type="match status" value="1"/>
</dbReference>
<keyword evidence="5" id="KW-0812">Transmembrane</keyword>
<evidence type="ECO:0000256" key="5">
    <source>
        <dbReference type="SAM" id="Phobius"/>
    </source>
</evidence>
<keyword evidence="1" id="KW-0677">Repeat</keyword>
<dbReference type="Pfam" id="PF23914">
    <property type="entry name" value="TPR_CcmH_CycH"/>
    <property type="match status" value="1"/>
</dbReference>
<dbReference type="InterPro" id="IPR052346">
    <property type="entry name" value="O-mannosyl-transferase_TMTC"/>
</dbReference>
<dbReference type="InterPro" id="IPR019734">
    <property type="entry name" value="TPR_rpt"/>
</dbReference>
<dbReference type="InterPro" id="IPR011990">
    <property type="entry name" value="TPR-like_helical_dom_sf"/>
</dbReference>
<dbReference type="InterPro" id="IPR056413">
    <property type="entry name" value="TPR_CcmH_CycH"/>
</dbReference>
<dbReference type="RefSeq" id="WP_227118174.1">
    <property type="nucleotide sequence ID" value="NZ_LT598928.1"/>
</dbReference>
<feature type="compositionally biased region" description="Polar residues" evidence="4">
    <location>
        <begin position="12"/>
        <end position="31"/>
    </location>
</feature>
<feature type="repeat" description="TPR" evidence="3">
    <location>
        <begin position="162"/>
        <end position="195"/>
    </location>
</feature>
<feature type="region of interest" description="Disordered" evidence="4">
    <location>
        <begin position="1"/>
        <end position="39"/>
    </location>
</feature>
<name>A0A212JT96_9BACT</name>
<dbReference type="SUPFAM" id="SSF48452">
    <property type="entry name" value="TPR-like"/>
    <property type="match status" value="1"/>
</dbReference>
<dbReference type="EMBL" id="FLUP01000001">
    <property type="protein sequence ID" value="SBW02597.1"/>
    <property type="molecule type" value="Genomic_DNA"/>
</dbReference>
<feature type="repeat" description="TPR" evidence="3">
    <location>
        <begin position="128"/>
        <end position="161"/>
    </location>
</feature>
<evidence type="ECO:0000256" key="3">
    <source>
        <dbReference type="PROSITE-ProRule" id="PRU00339"/>
    </source>
</evidence>
<evidence type="ECO:0000256" key="2">
    <source>
        <dbReference type="ARBA" id="ARBA00022803"/>
    </source>
</evidence>
<protein>
    <submittedName>
        <fullName evidence="7">Tetratricopeptide TPR_2 repeat protein</fullName>
    </submittedName>
</protein>
<feature type="domain" description="Cytochrome c-type biogenesis protein H TPR" evidence="6">
    <location>
        <begin position="100"/>
        <end position="228"/>
    </location>
</feature>
<gene>
    <name evidence="7" type="ORF">KM92DES2_11684</name>
</gene>
<keyword evidence="5" id="KW-1133">Transmembrane helix</keyword>
<dbReference type="PANTHER" id="PTHR44227">
    <property type="match status" value="1"/>
</dbReference>
<feature type="region of interest" description="Disordered" evidence="4">
    <location>
        <begin position="77"/>
        <end position="108"/>
    </location>
</feature>
<evidence type="ECO:0000313" key="7">
    <source>
        <dbReference type="EMBL" id="SBW02597.1"/>
    </source>
</evidence>
<dbReference type="AlphaFoldDB" id="A0A212JT96"/>
<sequence>MANKKPKKKSADTPTAVQPSAPADTTSTPETAPQAEQPHGISKVSKGVFFVGIAVALVLGVYVGSLVPSVFTQEPAQQTPAGQTQTASQPSAQPSGQAKQDNQPPIPPELAAKIASMEQNVLANPKDAHNWTDLGNLYFDTGQSRKAASAYERSLALAPDNADVLTDLGIMYRELGEYDKAVTSFRRASSVNPRHENAMFNEGVVLYFDLKRKDDAMKAWQRLLAVNPAARAPDGQSVSDVIRNLR</sequence>